<dbReference type="InterPro" id="IPR043376">
    <property type="entry name" value="NPG1-like"/>
</dbReference>
<dbReference type="GeneID" id="107433740"/>
<feature type="region of interest" description="Disordered" evidence="1">
    <location>
        <begin position="13"/>
        <end position="36"/>
    </location>
</feature>
<proteinExistence type="predicted"/>
<dbReference type="Proteomes" id="UP001652623">
    <property type="component" value="Chromosome 5"/>
</dbReference>
<sequence length="715" mass="79586">MLCACSGEQFKFEEPPQSPESLATRDFSASGLSSRTGEWDSKFEDIQVDEAESTLKEALSLNYEEARALLGRLEYQRGNFAAALQVFQGIDIRSLTPRMSRAIVERTRQRKSRSKGDIVTHGIMSMHSVSLLIEAILLKAKSLEELGRYIEAAKECKIILDTVESALPSGMPEGVGEDCKLQEMFHKALELLPNLWTKAESLDDAITAYRRALVKPWNLEPERLANLQKNLAAMLLYGGVEVSLPPEFQVWGPTTPRNSTEEAILLLLLLMGKVTKQEIKWDPEIMDHLTYALSITGHCELLADHVEQILPGIYNRAERWYILALCYSAAGLNEAALNLLEKVTGSSEANNKPHFASFLFGAKLCSQDPIRANQGIKFARKAIDVVANDCEHFGGQANKFLGVCYGNAARASISDSERILFQRESLNSLNHAALNVNEDPEAMFSLGLENAVQRNLDAAFDYAMTYSDMMVGSSGRGWKLLALVVSAQNRFKDAETIVDFALDEATRMDQLELLRLKAVLEVAKEQPKQAIETYRLLLALIQAQKELQAKNFDSETLTEKNLEIEAWQDLTTIYTRLGLCPDAEICVEKAKLIEFYSPGTWHATGTVFEAQSLYKEALVSFSVSLSIEADYVPSIVSTAKVLMKLGNQSLPIARSFLMNALRLEPTNHEAWLNLGLLSKREGFLKQAADFFQAAHELELSAPVQNIAKQCLSKQS</sequence>
<dbReference type="RefSeq" id="XP_015900567.3">
    <property type="nucleotide sequence ID" value="XM_016045081.4"/>
</dbReference>
<evidence type="ECO:0000313" key="4">
    <source>
        <dbReference type="RefSeq" id="XP_015900567.1"/>
    </source>
</evidence>
<accession>A0A6P3Z2A2</accession>
<dbReference type="PANTHER" id="PTHR44102">
    <property type="entry name" value="PROTEIN NPG1"/>
    <property type="match status" value="1"/>
</dbReference>
<evidence type="ECO:0000313" key="2">
    <source>
        <dbReference type="Proteomes" id="UP001652623"/>
    </source>
</evidence>
<dbReference type="KEGG" id="zju:107433740"/>
<protein>
    <submittedName>
        <fullName evidence="3 4 5">Protein NPGR1</fullName>
    </submittedName>
</protein>
<dbReference type="RefSeq" id="XP_015900567.1">
    <property type="nucleotide sequence ID" value="XM_016045081.2"/>
</dbReference>
<dbReference type="SMART" id="SM00028">
    <property type="entry name" value="TPR"/>
    <property type="match status" value="6"/>
</dbReference>
<reference evidence="3 5" key="1">
    <citation type="submission" date="2025-05" db="UniProtKB">
        <authorList>
            <consortium name="RefSeq"/>
        </authorList>
    </citation>
    <scope>IDENTIFICATION</scope>
    <source>
        <tissue evidence="4">In vitro plantlets</tissue>
        <tissue evidence="3 5">Seedling</tissue>
    </source>
</reference>
<dbReference type="SUPFAM" id="SSF48452">
    <property type="entry name" value="TPR-like"/>
    <property type="match status" value="2"/>
</dbReference>
<organism evidence="2 3">
    <name type="scientific">Ziziphus jujuba</name>
    <name type="common">Chinese jujube</name>
    <name type="synonym">Ziziphus sativa</name>
    <dbReference type="NCBI Taxonomy" id="326968"/>
    <lineage>
        <taxon>Eukaryota</taxon>
        <taxon>Viridiplantae</taxon>
        <taxon>Streptophyta</taxon>
        <taxon>Embryophyta</taxon>
        <taxon>Tracheophyta</taxon>
        <taxon>Spermatophyta</taxon>
        <taxon>Magnoliopsida</taxon>
        <taxon>eudicotyledons</taxon>
        <taxon>Gunneridae</taxon>
        <taxon>Pentapetalae</taxon>
        <taxon>rosids</taxon>
        <taxon>fabids</taxon>
        <taxon>Rosales</taxon>
        <taxon>Rhamnaceae</taxon>
        <taxon>Paliureae</taxon>
        <taxon>Ziziphus</taxon>
    </lineage>
</organism>
<dbReference type="Gene3D" id="1.25.40.10">
    <property type="entry name" value="Tetratricopeptide repeat domain"/>
    <property type="match status" value="3"/>
</dbReference>
<dbReference type="RefSeq" id="XP_015900566.3">
    <property type="nucleotide sequence ID" value="XM_016045080.4"/>
</dbReference>
<dbReference type="InterPro" id="IPR011990">
    <property type="entry name" value="TPR-like_helical_dom_sf"/>
</dbReference>
<name>A0A6P3Z2A2_ZIZJJ</name>
<dbReference type="Pfam" id="PF13432">
    <property type="entry name" value="TPR_16"/>
    <property type="match status" value="1"/>
</dbReference>
<evidence type="ECO:0000313" key="3">
    <source>
        <dbReference type="RefSeq" id="XP_015900566.3"/>
    </source>
</evidence>
<keyword evidence="2" id="KW-1185">Reference proteome</keyword>
<gene>
    <name evidence="3 4 5" type="primary">LOC107433740</name>
</gene>
<dbReference type="InterPro" id="IPR019734">
    <property type="entry name" value="TPR_rpt"/>
</dbReference>
<evidence type="ECO:0000313" key="5">
    <source>
        <dbReference type="RefSeq" id="XP_015900567.3"/>
    </source>
</evidence>
<dbReference type="PANTHER" id="PTHR44102:SF4">
    <property type="entry name" value="PROTEIN NPGR1"/>
    <property type="match status" value="1"/>
</dbReference>
<dbReference type="AlphaFoldDB" id="A0A6P3Z2A2"/>
<evidence type="ECO:0000256" key="1">
    <source>
        <dbReference type="SAM" id="MobiDB-lite"/>
    </source>
</evidence>